<dbReference type="EMBL" id="JAMTCK010000003">
    <property type="protein sequence ID" value="MCP2164427.1"/>
    <property type="molecule type" value="Genomic_DNA"/>
</dbReference>
<reference evidence="1" key="1">
    <citation type="submission" date="2022-06" db="EMBL/GenBank/DDBJ databases">
        <title>Genomic Encyclopedia of Archaeal and Bacterial Type Strains, Phase II (KMG-II): from individual species to whole genera.</title>
        <authorList>
            <person name="Goeker M."/>
        </authorList>
    </citation>
    <scope>NUCLEOTIDE SEQUENCE</scope>
    <source>
        <strain evidence="1">DSM 43935</strain>
    </source>
</reference>
<protein>
    <submittedName>
        <fullName evidence="1">Uncharacterized protein</fullName>
    </submittedName>
</protein>
<organism evidence="1 2">
    <name type="scientific">Goodfellowiella coeruleoviolacea</name>
    <dbReference type="NCBI Taxonomy" id="334858"/>
    <lineage>
        <taxon>Bacteria</taxon>
        <taxon>Bacillati</taxon>
        <taxon>Actinomycetota</taxon>
        <taxon>Actinomycetes</taxon>
        <taxon>Pseudonocardiales</taxon>
        <taxon>Pseudonocardiaceae</taxon>
        <taxon>Goodfellowiella</taxon>
    </lineage>
</organism>
<dbReference type="Proteomes" id="UP001206128">
    <property type="component" value="Unassembled WGS sequence"/>
</dbReference>
<accession>A0AAE3GBX6</accession>
<comment type="caution">
    <text evidence="1">The sequence shown here is derived from an EMBL/GenBank/DDBJ whole genome shotgun (WGS) entry which is preliminary data.</text>
</comment>
<name>A0AAE3GBX6_9PSEU</name>
<gene>
    <name evidence="1" type="ORF">LX83_001267</name>
</gene>
<keyword evidence="2" id="KW-1185">Reference proteome</keyword>
<dbReference type="AlphaFoldDB" id="A0AAE3GBX6"/>
<evidence type="ECO:0000313" key="2">
    <source>
        <dbReference type="Proteomes" id="UP001206128"/>
    </source>
</evidence>
<proteinExistence type="predicted"/>
<evidence type="ECO:0000313" key="1">
    <source>
        <dbReference type="EMBL" id="MCP2164427.1"/>
    </source>
</evidence>
<sequence length="89" mass="10530">MVAQRVSCDLVSRCLDLVDEYRRHHPEQREGQAHYNVLRREWPDLQHEVVGTDRNCYGDDRRLPAFLSWVERALSAEQREREEGRPGAL</sequence>